<name>J9CSL8_9ZZZZ</name>
<sequence>MKANASLFPILTHLNPHFFHLFSFTQNLPFTLHINSLCISEML</sequence>
<gene>
    <name evidence="1" type="ORF">EVA_08697</name>
</gene>
<reference evidence="1" key="1">
    <citation type="journal article" date="2012" name="PLoS ONE">
        <title>Gene sets for utilization of primary and secondary nutrition supplies in the distal gut of endangered iberian lynx.</title>
        <authorList>
            <person name="Alcaide M."/>
            <person name="Messina E."/>
            <person name="Richter M."/>
            <person name="Bargiela R."/>
            <person name="Peplies J."/>
            <person name="Huws S.A."/>
            <person name="Newbold C.J."/>
            <person name="Golyshin P.N."/>
            <person name="Simon M.A."/>
            <person name="Lopez G."/>
            <person name="Yakimov M.M."/>
            <person name="Ferrer M."/>
        </authorList>
    </citation>
    <scope>NUCLEOTIDE SEQUENCE</scope>
</reference>
<accession>J9CSL8</accession>
<organism evidence="1">
    <name type="scientific">gut metagenome</name>
    <dbReference type="NCBI Taxonomy" id="749906"/>
    <lineage>
        <taxon>unclassified sequences</taxon>
        <taxon>metagenomes</taxon>
        <taxon>organismal metagenomes</taxon>
    </lineage>
</organism>
<proteinExistence type="predicted"/>
<dbReference type="AlphaFoldDB" id="J9CSL8"/>
<evidence type="ECO:0000313" key="1">
    <source>
        <dbReference type="EMBL" id="EJX03196.1"/>
    </source>
</evidence>
<dbReference type="EMBL" id="AMCI01002260">
    <property type="protein sequence ID" value="EJX03196.1"/>
    <property type="molecule type" value="Genomic_DNA"/>
</dbReference>
<protein>
    <submittedName>
        <fullName evidence="1">Uncharacterized protein</fullName>
    </submittedName>
</protein>
<comment type="caution">
    <text evidence="1">The sequence shown here is derived from an EMBL/GenBank/DDBJ whole genome shotgun (WGS) entry which is preliminary data.</text>
</comment>